<keyword evidence="8" id="KW-1133">Transmembrane helix</keyword>
<dbReference type="GO" id="GO:0008237">
    <property type="term" value="F:metallopeptidase activity"/>
    <property type="evidence" value="ECO:0007669"/>
    <property type="project" value="UniProtKB-KW"/>
</dbReference>
<sequence>MASLMLGLTSVFLGLLAVLFHEMGHRLAGRWLGIPYDGRRLSFWGAFPEYRVDFGPPVPASIPVILAGPAVNVLLWQISLSILGAGRGDWTVFFPQVAFLLHLFAVINAGLALINLFPGFPFDMGIAVSQIFCRANGLERPGEGSLPERLGWAGAFAVSLAGLMMIGRGLLISGFAGLILGFLLLTMLLDFRRRNRVAGILDVEGLSPWMEPVPFLVREAMWMQEVILRGFGEGKGERFPVAGEDLSYRGELTWDRARSRSFIQWEGVRVGDLEDLPSGPAVDWADGSSQILEVLGRAPEGVPVLRGGRVVGFLRSSPLYLAATVDGYLDGHVLRKRGDGEAIAPEFALPRREPAEDPKQQSREGEKSSGSA</sequence>
<evidence type="ECO:0000256" key="7">
    <source>
        <dbReference type="SAM" id="MobiDB-lite"/>
    </source>
</evidence>
<feature type="transmembrane region" description="Helical" evidence="8">
    <location>
        <begin position="152"/>
        <end position="185"/>
    </location>
</feature>
<evidence type="ECO:0000313" key="10">
    <source>
        <dbReference type="Proteomes" id="UP000009374"/>
    </source>
</evidence>
<keyword evidence="10" id="KW-1185">Reference proteome</keyword>
<accession>C6HZ37</accession>
<feature type="transmembrane region" description="Helical" evidence="8">
    <location>
        <begin position="60"/>
        <end position="85"/>
    </location>
</feature>
<protein>
    <submittedName>
        <fullName evidence="9">Probable protease family protein</fullName>
    </submittedName>
</protein>
<dbReference type="EMBL" id="GG693880">
    <property type="protein sequence ID" value="EES52048.1"/>
    <property type="molecule type" value="Genomic_DNA"/>
</dbReference>
<evidence type="ECO:0000256" key="4">
    <source>
        <dbReference type="ARBA" id="ARBA00022801"/>
    </source>
</evidence>
<reference evidence="9 10" key="1">
    <citation type="journal article" date="2009" name="Appl. Environ. Microbiol.">
        <title>Community genomic and proteomic analyses of chemoautotrophic iron-oxidizing "Leptospirillum rubarum" (Group II) and "Leptospirillum ferrodiazotrophum" (Group III) bacteria in acid mine drainage biofilms.</title>
        <authorList>
            <person name="Goltsman D.S."/>
            <person name="Denef V.J."/>
            <person name="Singer S.W."/>
            <person name="VerBerkmoes N.C."/>
            <person name="Lefsrud M."/>
            <person name="Mueller R.S."/>
            <person name="Dick G.J."/>
            <person name="Sun C.L."/>
            <person name="Wheeler K.E."/>
            <person name="Zemla A."/>
            <person name="Baker B.J."/>
            <person name="Hauser L."/>
            <person name="Land M."/>
            <person name="Shah M.B."/>
            <person name="Thelen M.P."/>
            <person name="Hettich R.L."/>
            <person name="Banfield J.F."/>
        </authorList>
    </citation>
    <scope>NUCLEOTIDE SEQUENCE [LARGE SCALE GENOMIC DNA]</scope>
</reference>
<feature type="region of interest" description="Disordered" evidence="7">
    <location>
        <begin position="344"/>
        <end position="372"/>
    </location>
</feature>
<evidence type="ECO:0000256" key="2">
    <source>
        <dbReference type="ARBA" id="ARBA00007931"/>
    </source>
</evidence>
<comment type="similarity">
    <text evidence="2">Belongs to the peptidase M50B family.</text>
</comment>
<keyword evidence="3 9" id="KW-0645">Protease</keyword>
<dbReference type="PANTHER" id="PTHR39188:SF3">
    <property type="entry name" value="STAGE IV SPORULATION PROTEIN FB"/>
    <property type="match status" value="1"/>
</dbReference>
<dbReference type="AlphaFoldDB" id="C6HZ37"/>
<dbReference type="GO" id="GO:0006508">
    <property type="term" value="P:proteolysis"/>
    <property type="evidence" value="ECO:0007669"/>
    <property type="project" value="UniProtKB-KW"/>
</dbReference>
<proteinExistence type="inferred from homology"/>
<comment type="cofactor">
    <cofactor evidence="1">
        <name>Zn(2+)</name>
        <dbReference type="ChEBI" id="CHEBI:29105"/>
    </cofactor>
</comment>
<evidence type="ECO:0000256" key="8">
    <source>
        <dbReference type="SAM" id="Phobius"/>
    </source>
</evidence>
<evidence type="ECO:0000313" key="9">
    <source>
        <dbReference type="EMBL" id="EES52048.1"/>
    </source>
</evidence>
<keyword evidence="6" id="KW-0482">Metalloprotease</keyword>
<keyword evidence="8" id="KW-0472">Membrane</keyword>
<gene>
    <name evidence="9" type="ORF">UBAL3_94530014</name>
</gene>
<keyword evidence="4" id="KW-0378">Hydrolase</keyword>
<dbReference type="PANTHER" id="PTHR39188">
    <property type="entry name" value="MEMBRANE-ASSOCIATED ZINC METALLOPROTEASE M50B"/>
    <property type="match status" value="1"/>
</dbReference>
<keyword evidence="8" id="KW-0812">Transmembrane</keyword>
<name>C6HZ37_9BACT</name>
<evidence type="ECO:0000256" key="5">
    <source>
        <dbReference type="ARBA" id="ARBA00022833"/>
    </source>
</evidence>
<feature type="transmembrane region" description="Helical" evidence="8">
    <location>
        <begin position="97"/>
        <end position="117"/>
    </location>
</feature>
<evidence type="ECO:0000256" key="1">
    <source>
        <dbReference type="ARBA" id="ARBA00001947"/>
    </source>
</evidence>
<organism evidence="9 10">
    <name type="scientific">Leptospirillum ferrodiazotrophum</name>
    <dbReference type="NCBI Taxonomy" id="412449"/>
    <lineage>
        <taxon>Bacteria</taxon>
        <taxon>Pseudomonadati</taxon>
        <taxon>Nitrospirota</taxon>
        <taxon>Nitrospiria</taxon>
        <taxon>Nitrospirales</taxon>
        <taxon>Nitrospiraceae</taxon>
        <taxon>Leptospirillum</taxon>
    </lineage>
</organism>
<evidence type="ECO:0000256" key="3">
    <source>
        <dbReference type="ARBA" id="ARBA00022670"/>
    </source>
</evidence>
<evidence type="ECO:0000256" key="6">
    <source>
        <dbReference type="ARBA" id="ARBA00023049"/>
    </source>
</evidence>
<keyword evidence="5" id="KW-0862">Zinc</keyword>
<feature type="compositionally biased region" description="Basic and acidic residues" evidence="7">
    <location>
        <begin position="349"/>
        <end position="372"/>
    </location>
</feature>
<dbReference type="Proteomes" id="UP000009374">
    <property type="component" value="Unassembled WGS sequence"/>
</dbReference>